<sequence length="141" mass="15587">MKLKAAMLSLLLVSPFAAAWEQLTPSIFTIYGTRIDQSRTPLLPPFAEISYDKGTDSFGISFIGSNGIRTTIPYGMFNMRTCGINTLGAIAGPALVDISSKDQLDNIFLDCKRPIFFRVWNTSNDYVTYKFENGGALPETE</sequence>
<accession>A0A385IIP8</accession>
<organism evidence="1 2">
    <name type="scientific">Acinetobacter phage KARL-1</name>
    <dbReference type="NCBI Taxonomy" id="2301662"/>
    <lineage>
        <taxon>Viruses</taxon>
        <taxon>Duplodnaviria</taxon>
        <taxon>Heunggongvirae</taxon>
        <taxon>Uroviricota</taxon>
        <taxon>Caudoviricetes</taxon>
        <taxon>Pantevenvirales</taxon>
        <taxon>Straboviridae</taxon>
        <taxon>Twarogvirinae</taxon>
        <taxon>Lazarusvirus</taxon>
        <taxon>Lazarusvirus karl</taxon>
    </lineage>
</organism>
<dbReference type="Proteomes" id="UP000277855">
    <property type="component" value="Segment"/>
</dbReference>
<name>A0A385IIP8_9CAUD</name>
<keyword evidence="2" id="KW-1185">Reference proteome</keyword>
<reference evidence="1 2" key="1">
    <citation type="journal article" date="2018" name="Sci. Rep.">
        <title>Enhanced antibacterial effect of the novel T4-like bacteriophage KARL-1 in combination with antibiotics against multi-drug resistant Acinetobacter baumannii.</title>
        <authorList>
            <person name="Jansen M."/>
            <person name="Wahida A."/>
            <person name="Latz S."/>
            <person name="Kruttgen A."/>
            <person name="Hafner H."/>
            <person name="Buhl E.M."/>
            <person name="Ritter K."/>
            <person name="Horz H.P."/>
        </authorList>
    </citation>
    <scope>NUCLEOTIDE SEQUENCE [LARGE SCALE GENOMIC DNA]</scope>
</reference>
<dbReference type="EMBL" id="MH713599">
    <property type="protein sequence ID" value="AXY82765.1"/>
    <property type="molecule type" value="Genomic_DNA"/>
</dbReference>
<evidence type="ECO:0000313" key="2">
    <source>
        <dbReference type="Proteomes" id="UP000277855"/>
    </source>
</evidence>
<gene>
    <name evidence="1" type="ORF">KARL1_146</name>
</gene>
<proteinExistence type="predicted"/>
<evidence type="ECO:0000313" key="1">
    <source>
        <dbReference type="EMBL" id="AXY82765.1"/>
    </source>
</evidence>
<protein>
    <submittedName>
        <fullName evidence="1">Uncharacterized protein</fullName>
    </submittedName>
</protein>